<name>A0ABQ1PXL6_9ENTE</name>
<reference evidence="2" key="1">
    <citation type="journal article" date="2019" name="Int. J. Syst. Evol. Microbiol.">
        <title>The Global Catalogue of Microorganisms (GCM) 10K type strain sequencing project: providing services to taxonomists for standard genome sequencing and annotation.</title>
        <authorList>
            <consortium name="The Broad Institute Genomics Platform"/>
            <consortium name="The Broad Institute Genome Sequencing Center for Infectious Disease"/>
            <person name="Wu L."/>
            <person name="Ma J."/>
        </authorList>
    </citation>
    <scope>NUCLEOTIDE SEQUENCE [LARGE SCALE GENOMIC DNA]</scope>
    <source>
        <strain evidence="2">CGMCC 1.15942</strain>
    </source>
</reference>
<dbReference type="RefSeq" id="WP_088269560.1">
    <property type="nucleotide sequence ID" value="NZ_BMKI01000041.1"/>
</dbReference>
<dbReference type="EMBL" id="BMKI01000041">
    <property type="protein sequence ID" value="GGD06295.1"/>
    <property type="molecule type" value="Genomic_DNA"/>
</dbReference>
<accession>A0ABQ1PXL6</accession>
<evidence type="ECO:0000313" key="2">
    <source>
        <dbReference type="Proteomes" id="UP000630615"/>
    </source>
</evidence>
<organism evidence="1 2">
    <name type="scientific">Enterococcus wangshanyuanii</name>
    <dbReference type="NCBI Taxonomy" id="2005703"/>
    <lineage>
        <taxon>Bacteria</taxon>
        <taxon>Bacillati</taxon>
        <taxon>Bacillota</taxon>
        <taxon>Bacilli</taxon>
        <taxon>Lactobacillales</taxon>
        <taxon>Enterococcaceae</taxon>
        <taxon>Enterococcus</taxon>
    </lineage>
</organism>
<dbReference type="Proteomes" id="UP000630615">
    <property type="component" value="Unassembled WGS sequence"/>
</dbReference>
<comment type="caution">
    <text evidence="1">The sequence shown here is derived from an EMBL/GenBank/DDBJ whole genome shotgun (WGS) entry which is preliminary data.</text>
</comment>
<protein>
    <submittedName>
        <fullName evidence="1">Uncharacterized protein</fullName>
    </submittedName>
</protein>
<evidence type="ECO:0000313" key="1">
    <source>
        <dbReference type="EMBL" id="GGD06295.1"/>
    </source>
</evidence>
<keyword evidence="2" id="KW-1185">Reference proteome</keyword>
<sequence length="153" mass="17186">MTEKTNIAKLKETAEQLQNIKNGIGTNDNKVKMDAFVALNKLNKVIGRLESACETTPPFAVGEYYSSDGGEKIVKILGNVANQIEYCVYDAQYGTFKKWYIPEKDMTAVFPNLTPATAEQIETFKRAEQFAAKGRKLDEFRVGIELSSMEKMK</sequence>
<proteinExistence type="predicted"/>
<gene>
    <name evidence="1" type="ORF">GCM10011573_39640</name>
</gene>